<evidence type="ECO:0000256" key="2">
    <source>
        <dbReference type="ARBA" id="ARBA00022448"/>
    </source>
</evidence>
<evidence type="ECO:0000256" key="10">
    <source>
        <dbReference type="ARBA" id="ARBA00022842"/>
    </source>
</evidence>
<dbReference type="PANTHER" id="PTHR10903">
    <property type="entry name" value="GTPASE, IMAP FAMILY MEMBER-RELATED"/>
    <property type="match status" value="1"/>
</dbReference>
<feature type="domain" description="AIG1-type G" evidence="16">
    <location>
        <begin position="51"/>
        <end position="203"/>
    </location>
</feature>
<keyword evidence="10" id="KW-0460">Magnesium</keyword>
<dbReference type="SUPFAM" id="SSF52540">
    <property type="entry name" value="P-loop containing nucleoside triphosphate hydrolases"/>
    <property type="match status" value="1"/>
</dbReference>
<keyword evidence="8" id="KW-0378">Hydrolase</keyword>
<keyword evidence="11" id="KW-0653">Protein transport</keyword>
<keyword evidence="12" id="KW-1133">Transmembrane helix</keyword>
<evidence type="ECO:0000256" key="5">
    <source>
        <dbReference type="ARBA" id="ARBA00022692"/>
    </source>
</evidence>
<dbReference type="Pfam" id="PF04548">
    <property type="entry name" value="AIG1"/>
    <property type="match status" value="1"/>
</dbReference>
<evidence type="ECO:0000256" key="4">
    <source>
        <dbReference type="ARBA" id="ARBA00022640"/>
    </source>
</evidence>
<evidence type="ECO:0000256" key="6">
    <source>
        <dbReference type="ARBA" id="ARBA00022723"/>
    </source>
</evidence>
<keyword evidence="14" id="KW-0472">Membrane</keyword>
<protein>
    <recommendedName>
        <fullName evidence="16">AIG1-type G domain-containing protein</fullName>
    </recommendedName>
</protein>
<dbReference type="EMBL" id="MU069756">
    <property type="protein sequence ID" value="KAF5834447.1"/>
    <property type="molecule type" value="Genomic_DNA"/>
</dbReference>
<evidence type="ECO:0000256" key="8">
    <source>
        <dbReference type="ARBA" id="ARBA00022801"/>
    </source>
</evidence>
<evidence type="ECO:0000256" key="7">
    <source>
        <dbReference type="ARBA" id="ARBA00022741"/>
    </source>
</evidence>
<comment type="subcellular location">
    <subcellularLocation>
        <location evidence="15">Plastid</location>
        <location evidence="15">Chloroplast outer membrane</location>
        <topology evidence="15">Single-pass membrane protein</topology>
    </subcellularLocation>
</comment>
<keyword evidence="13" id="KW-0342">GTP-binding</keyword>
<comment type="cofactor">
    <cofactor evidence="1">
        <name>Mg(2+)</name>
        <dbReference type="ChEBI" id="CHEBI:18420"/>
    </cofactor>
</comment>
<keyword evidence="18" id="KW-1185">Reference proteome</keyword>
<keyword evidence="7" id="KW-0547">Nucleotide-binding</keyword>
<dbReference type="InterPro" id="IPR027417">
    <property type="entry name" value="P-loop_NTPase"/>
</dbReference>
<dbReference type="InterPro" id="IPR045058">
    <property type="entry name" value="GIMA/IAN/Toc"/>
</dbReference>
<accession>A0ABQ7GIK1</accession>
<evidence type="ECO:0000256" key="13">
    <source>
        <dbReference type="ARBA" id="ARBA00023134"/>
    </source>
</evidence>
<evidence type="ECO:0000256" key="9">
    <source>
        <dbReference type="ARBA" id="ARBA00022805"/>
    </source>
</evidence>
<evidence type="ECO:0000256" key="14">
    <source>
        <dbReference type="ARBA" id="ARBA00023136"/>
    </source>
</evidence>
<gene>
    <name evidence="17" type="ORF">DUNSADRAFT_8909</name>
</gene>
<sequence>MNVINRVETMGGPNVYKGVGRRIDLPRAAEREAKDRDTREPADSKLNLKIKVLLIGMTGTGKSELINSLLERPAAKTNAFTEATKCISVRKGRMHGIQFEFIDTPGLQAAANKQAENRALLKGIRAAYRWHKPNYVLWVDRLDAVRPSLGDLSLLGLVNEALGAKLWTETMVVLTHAHAAKAMLGPGYNQYSRQRRNIVVQLIKQAAGSAQLRNPVFVADCHPLCPNNSFGQLVIRHNFMHINLACSCATLCLWWTATPRAPLAALGSPSS</sequence>
<keyword evidence="2" id="KW-0813">Transport</keyword>
<evidence type="ECO:0000313" key="17">
    <source>
        <dbReference type="EMBL" id="KAF5834447.1"/>
    </source>
</evidence>
<proteinExistence type="predicted"/>
<name>A0ABQ7GIK1_DUNSA</name>
<evidence type="ECO:0000256" key="1">
    <source>
        <dbReference type="ARBA" id="ARBA00001946"/>
    </source>
</evidence>
<dbReference type="Gene3D" id="3.40.50.300">
    <property type="entry name" value="P-loop containing nucleotide triphosphate hydrolases"/>
    <property type="match status" value="1"/>
</dbReference>
<keyword evidence="3" id="KW-0150">Chloroplast</keyword>
<dbReference type="PANTHER" id="PTHR10903:SF135">
    <property type="entry name" value="TRANSLOCASE OF CHLOROPLAST 120, CHLOROPLASTIC-RELATED"/>
    <property type="match status" value="1"/>
</dbReference>
<keyword evidence="9" id="KW-1002">Plastid outer membrane</keyword>
<evidence type="ECO:0000256" key="15">
    <source>
        <dbReference type="ARBA" id="ARBA00023766"/>
    </source>
</evidence>
<evidence type="ECO:0000313" key="18">
    <source>
        <dbReference type="Proteomes" id="UP000815325"/>
    </source>
</evidence>
<keyword evidence="4" id="KW-0934">Plastid</keyword>
<keyword evidence="5" id="KW-0812">Transmembrane</keyword>
<dbReference type="InterPro" id="IPR006703">
    <property type="entry name" value="G_AIG1"/>
</dbReference>
<comment type="caution">
    <text evidence="17">The sequence shown here is derived from an EMBL/GenBank/DDBJ whole genome shotgun (WGS) entry which is preliminary data.</text>
</comment>
<evidence type="ECO:0000256" key="3">
    <source>
        <dbReference type="ARBA" id="ARBA00022528"/>
    </source>
</evidence>
<evidence type="ECO:0000256" key="12">
    <source>
        <dbReference type="ARBA" id="ARBA00022989"/>
    </source>
</evidence>
<evidence type="ECO:0000259" key="16">
    <source>
        <dbReference type="Pfam" id="PF04548"/>
    </source>
</evidence>
<evidence type="ECO:0000256" key="11">
    <source>
        <dbReference type="ARBA" id="ARBA00022927"/>
    </source>
</evidence>
<organism evidence="17 18">
    <name type="scientific">Dunaliella salina</name>
    <name type="common">Green alga</name>
    <name type="synonym">Protococcus salinus</name>
    <dbReference type="NCBI Taxonomy" id="3046"/>
    <lineage>
        <taxon>Eukaryota</taxon>
        <taxon>Viridiplantae</taxon>
        <taxon>Chlorophyta</taxon>
        <taxon>core chlorophytes</taxon>
        <taxon>Chlorophyceae</taxon>
        <taxon>CS clade</taxon>
        <taxon>Chlamydomonadales</taxon>
        <taxon>Dunaliellaceae</taxon>
        <taxon>Dunaliella</taxon>
    </lineage>
</organism>
<reference evidence="17" key="1">
    <citation type="submission" date="2017-08" db="EMBL/GenBank/DDBJ databases">
        <authorList>
            <person name="Polle J.E."/>
            <person name="Barry K."/>
            <person name="Cushman J."/>
            <person name="Schmutz J."/>
            <person name="Tran D."/>
            <person name="Hathwaick L.T."/>
            <person name="Yim W.C."/>
            <person name="Jenkins J."/>
            <person name="Mckie-Krisberg Z.M."/>
            <person name="Prochnik S."/>
            <person name="Lindquist E."/>
            <person name="Dockter R.B."/>
            <person name="Adam C."/>
            <person name="Molina H."/>
            <person name="Bunkerborg J."/>
            <person name="Jin E."/>
            <person name="Buchheim M."/>
            <person name="Magnuson J."/>
        </authorList>
    </citation>
    <scope>NUCLEOTIDE SEQUENCE</scope>
    <source>
        <strain evidence="17">CCAP 19/18</strain>
    </source>
</reference>
<keyword evidence="6" id="KW-0479">Metal-binding</keyword>
<dbReference type="Proteomes" id="UP000815325">
    <property type="component" value="Unassembled WGS sequence"/>
</dbReference>